<dbReference type="RefSeq" id="WP_060923314.1">
    <property type="nucleotide sequence ID" value="NZ_LT629770.1"/>
</dbReference>
<evidence type="ECO:0000313" key="3">
    <source>
        <dbReference type="Proteomes" id="UP000182126"/>
    </source>
</evidence>
<dbReference type="GeneID" id="36299162"/>
<evidence type="ECO:0000256" key="1">
    <source>
        <dbReference type="SAM" id="MobiDB-lite"/>
    </source>
</evidence>
<dbReference type="AlphaFoldDB" id="A0A1H1SYQ5"/>
<protein>
    <submittedName>
        <fullName evidence="2">Uncharacterized protein</fullName>
    </submittedName>
</protein>
<organism evidence="2 3">
    <name type="scientific">Microbacterium paraoxydans</name>
    <dbReference type="NCBI Taxonomy" id="199592"/>
    <lineage>
        <taxon>Bacteria</taxon>
        <taxon>Bacillati</taxon>
        <taxon>Actinomycetota</taxon>
        <taxon>Actinomycetes</taxon>
        <taxon>Micrococcales</taxon>
        <taxon>Microbacteriaceae</taxon>
        <taxon>Microbacterium</taxon>
    </lineage>
</organism>
<evidence type="ECO:0000313" key="2">
    <source>
        <dbReference type="EMBL" id="SDS53044.1"/>
    </source>
</evidence>
<dbReference type="Proteomes" id="UP000182126">
    <property type="component" value="Chromosome I"/>
</dbReference>
<feature type="region of interest" description="Disordered" evidence="1">
    <location>
        <begin position="23"/>
        <end position="104"/>
    </location>
</feature>
<reference evidence="2 3" key="1">
    <citation type="submission" date="2016-10" db="EMBL/GenBank/DDBJ databases">
        <authorList>
            <person name="de Groot N.N."/>
        </authorList>
    </citation>
    <scope>NUCLEOTIDE SEQUENCE [LARGE SCALE GENOMIC DNA]</scope>
    <source>
        <strain evidence="2 3">DSM 15019</strain>
    </source>
</reference>
<feature type="compositionally biased region" description="Basic and acidic residues" evidence="1">
    <location>
        <begin position="23"/>
        <end position="37"/>
    </location>
</feature>
<dbReference type="EMBL" id="LT629770">
    <property type="protein sequence ID" value="SDS53044.1"/>
    <property type="molecule type" value="Genomic_DNA"/>
</dbReference>
<sequence length="104" mass="10733">MSNPEAFMYPDEPLLSEEALRLAEEDAAAESKEEPSREGIAAHLAERGGDDPDALQDVPAGGAGADAGAGNAARVDPSSKNPPEPAYESTHSKEPGVGPRHEGD</sequence>
<gene>
    <name evidence="2" type="ORF">SAMN04489809_2061</name>
</gene>
<feature type="compositionally biased region" description="Basic and acidic residues" evidence="1">
    <location>
        <begin position="90"/>
        <end position="104"/>
    </location>
</feature>
<name>A0A1H1SYQ5_9MICO</name>
<proteinExistence type="predicted"/>
<accession>A0A1H1SYQ5</accession>